<gene>
    <name evidence="1" type="ORF">SEVIR_1G134900v2</name>
</gene>
<accession>A0A4U6WCK4</accession>
<protein>
    <submittedName>
        <fullName evidence="1">Uncharacterized protein</fullName>
    </submittedName>
</protein>
<evidence type="ECO:0000313" key="2">
    <source>
        <dbReference type="Proteomes" id="UP000298652"/>
    </source>
</evidence>
<reference evidence="1" key="1">
    <citation type="submission" date="2019-03" db="EMBL/GenBank/DDBJ databases">
        <title>WGS assembly of Setaria viridis.</title>
        <authorList>
            <person name="Huang P."/>
            <person name="Jenkins J."/>
            <person name="Grimwood J."/>
            <person name="Barry K."/>
            <person name="Healey A."/>
            <person name="Mamidi S."/>
            <person name="Sreedasyam A."/>
            <person name="Shu S."/>
            <person name="Feldman M."/>
            <person name="Wu J."/>
            <person name="Yu Y."/>
            <person name="Chen C."/>
            <person name="Johnson J."/>
            <person name="Rokhsar D."/>
            <person name="Baxter I."/>
            <person name="Schmutz J."/>
            <person name="Brutnell T."/>
            <person name="Kellogg E."/>
        </authorList>
    </citation>
    <scope>NUCLEOTIDE SEQUENCE [LARGE SCALE GENOMIC DNA]</scope>
</reference>
<sequence length="116" mass="12576">MPTRQRAARLPGVPAPSVTTAATPSTIPVSFPTLNVAVVRQQLAELQIHATAMPKKRSGASNADEALRLICMLQGAPLESSYFADLLGLPQTQTGSKGHPPSHHPFCEKYNPWFFR</sequence>
<evidence type="ECO:0000313" key="1">
    <source>
        <dbReference type="EMBL" id="TKW38729.1"/>
    </source>
</evidence>
<organism evidence="1 2">
    <name type="scientific">Setaria viridis</name>
    <name type="common">Green bristlegrass</name>
    <name type="synonym">Setaria italica subsp. viridis</name>
    <dbReference type="NCBI Taxonomy" id="4556"/>
    <lineage>
        <taxon>Eukaryota</taxon>
        <taxon>Viridiplantae</taxon>
        <taxon>Streptophyta</taxon>
        <taxon>Embryophyta</taxon>
        <taxon>Tracheophyta</taxon>
        <taxon>Spermatophyta</taxon>
        <taxon>Magnoliopsida</taxon>
        <taxon>Liliopsida</taxon>
        <taxon>Poales</taxon>
        <taxon>Poaceae</taxon>
        <taxon>PACMAD clade</taxon>
        <taxon>Panicoideae</taxon>
        <taxon>Panicodae</taxon>
        <taxon>Paniceae</taxon>
        <taxon>Cenchrinae</taxon>
        <taxon>Setaria</taxon>
    </lineage>
</organism>
<dbReference type="Gramene" id="TKW38729">
    <property type="protein sequence ID" value="TKW38729"/>
    <property type="gene ID" value="SEVIR_1G134900v2"/>
</dbReference>
<dbReference type="EMBL" id="CM016552">
    <property type="protein sequence ID" value="TKW38729.1"/>
    <property type="molecule type" value="Genomic_DNA"/>
</dbReference>
<name>A0A4U6WCK4_SETVI</name>
<keyword evidence="2" id="KW-1185">Reference proteome</keyword>
<dbReference type="AlphaFoldDB" id="A0A4U6WCK4"/>
<dbReference type="Proteomes" id="UP000298652">
    <property type="component" value="Chromosome 1"/>
</dbReference>
<proteinExistence type="predicted"/>